<dbReference type="GO" id="GO:0046513">
    <property type="term" value="P:ceramide biosynthetic process"/>
    <property type="evidence" value="ECO:0007669"/>
    <property type="project" value="TreeGrafter"/>
</dbReference>
<dbReference type="OMA" id="DYLVIMY"/>
<dbReference type="GO" id="GO:0042284">
    <property type="term" value="F:sphingolipid delta-4 desaturase activity"/>
    <property type="evidence" value="ECO:0007669"/>
    <property type="project" value="TreeGrafter"/>
</dbReference>
<feature type="transmembrane region" description="Helical" evidence="1">
    <location>
        <begin position="280"/>
        <end position="302"/>
    </location>
</feature>
<keyword evidence="1" id="KW-0472">Membrane</keyword>
<accession>A0A0B2V9M0</accession>
<name>A0A0B2V9M0_TOXCA</name>
<dbReference type="Pfam" id="PF08557">
    <property type="entry name" value="Lipid_DES"/>
    <property type="match status" value="1"/>
</dbReference>
<dbReference type="PANTHER" id="PTHR12879:SF8">
    <property type="entry name" value="SPHINGOLIPID DELTA(4)-DESATURASE DES1"/>
    <property type="match status" value="1"/>
</dbReference>
<dbReference type="SMART" id="SM01269">
    <property type="entry name" value="Lipid_DES"/>
    <property type="match status" value="1"/>
</dbReference>
<dbReference type="Proteomes" id="UP000031036">
    <property type="component" value="Unassembled WGS sequence"/>
</dbReference>
<keyword evidence="1" id="KW-1133">Transmembrane helix</keyword>
<evidence type="ECO:0000313" key="3">
    <source>
        <dbReference type="EMBL" id="KHN78167.1"/>
    </source>
</evidence>
<gene>
    <name evidence="3" type="primary">DEGS1</name>
    <name evidence="3" type="ORF">Tcan_03656</name>
</gene>
<dbReference type="EMBL" id="JPKZ01002148">
    <property type="protein sequence ID" value="KHN78167.1"/>
    <property type="molecule type" value="Genomic_DNA"/>
</dbReference>
<sequence length="428" mass="49052">MKTTVEGDHFEWSYTEEPHASRRTEMLDKYPHIKQYFGIDHSFKYVVVAMVAVEFLYAWLLKDSDWLLVALQAYFVGGTISHSLSLAVHEISHNMAFGCAYPLANRIFGFVANMPMFVPISISFKKYHDEHHRYMGVDMIDTDIPTEFEARLFKGTIGKLIWMILQPFFYAFRPFSVYKKAVMDLEIINALFQVVVDYLVIMYMGPKAVAFLLAGFLVSCGLHPLAGHYVSEHYVLTSKQETYSHEESTFGLAVMDLEIINALFQVVVDYLVIMYMGPKAVAFLLAGFLVSCGLHPLAGHYVSEHYVLTSKQETYSYYGPINLVTFNVGYHNEHHDFPFVCGRNLSKIREIAPEYYHGLMAHDSLLRAMYNFVSDPKITLHSRIKRNLVRPSDMQFYGVGPNSSCVVHKFIESLINMLFGRGTHKKLD</sequence>
<feature type="transmembrane region" description="Helical" evidence="1">
    <location>
        <begin position="66"/>
        <end position="88"/>
    </location>
</feature>
<evidence type="ECO:0000256" key="1">
    <source>
        <dbReference type="SAM" id="Phobius"/>
    </source>
</evidence>
<feature type="transmembrane region" description="Helical" evidence="1">
    <location>
        <begin position="42"/>
        <end position="60"/>
    </location>
</feature>
<dbReference type="PANTHER" id="PTHR12879">
    <property type="entry name" value="SPHINGOLIPID DELTA 4 DESATURASE/C-4 HYDROXYLASE PROTEIN DES2"/>
    <property type="match status" value="1"/>
</dbReference>
<dbReference type="Pfam" id="PF00487">
    <property type="entry name" value="FA_desaturase"/>
    <property type="match status" value="2"/>
</dbReference>
<keyword evidence="4" id="KW-1185">Reference proteome</keyword>
<dbReference type="GO" id="GO:0016020">
    <property type="term" value="C:membrane"/>
    <property type="evidence" value="ECO:0007669"/>
    <property type="project" value="GOC"/>
</dbReference>
<evidence type="ECO:0000313" key="4">
    <source>
        <dbReference type="Proteomes" id="UP000031036"/>
    </source>
</evidence>
<dbReference type="AlphaFoldDB" id="A0A0B2V9M0"/>
<proteinExistence type="predicted"/>
<dbReference type="InterPro" id="IPR005804">
    <property type="entry name" value="FA_desaturase_dom"/>
</dbReference>
<evidence type="ECO:0000259" key="2">
    <source>
        <dbReference type="SMART" id="SM01269"/>
    </source>
</evidence>
<organism evidence="3 4">
    <name type="scientific">Toxocara canis</name>
    <name type="common">Canine roundworm</name>
    <dbReference type="NCBI Taxonomy" id="6265"/>
    <lineage>
        <taxon>Eukaryota</taxon>
        <taxon>Metazoa</taxon>
        <taxon>Ecdysozoa</taxon>
        <taxon>Nematoda</taxon>
        <taxon>Chromadorea</taxon>
        <taxon>Rhabditida</taxon>
        <taxon>Spirurina</taxon>
        <taxon>Ascaridomorpha</taxon>
        <taxon>Ascaridoidea</taxon>
        <taxon>Toxocaridae</taxon>
        <taxon>Toxocara</taxon>
    </lineage>
</organism>
<reference evidence="3 4" key="1">
    <citation type="submission" date="2014-11" db="EMBL/GenBank/DDBJ databases">
        <title>Genetic blueprint of the zoonotic pathogen Toxocara canis.</title>
        <authorList>
            <person name="Zhu X.-Q."/>
            <person name="Korhonen P.K."/>
            <person name="Cai H."/>
            <person name="Young N.D."/>
            <person name="Nejsum P."/>
            <person name="von Samson-Himmelstjerna G."/>
            <person name="Boag P.R."/>
            <person name="Tan P."/>
            <person name="Li Q."/>
            <person name="Min J."/>
            <person name="Yang Y."/>
            <person name="Wang X."/>
            <person name="Fang X."/>
            <person name="Hall R.S."/>
            <person name="Hofmann A."/>
            <person name="Sternberg P.W."/>
            <person name="Jex A.R."/>
            <person name="Gasser R.B."/>
        </authorList>
    </citation>
    <scope>NUCLEOTIDE SEQUENCE [LARGE SCALE GENOMIC DNA]</scope>
    <source>
        <strain evidence="3">PN_DK_2014</strain>
    </source>
</reference>
<protein>
    <submittedName>
        <fullName evidence="3">Sphingolipid delta(4)-desaturase DES1</fullName>
    </submittedName>
</protein>
<dbReference type="STRING" id="6265.A0A0B2V9M0"/>
<feature type="transmembrane region" description="Helical" evidence="1">
    <location>
        <begin position="211"/>
        <end position="230"/>
    </location>
</feature>
<dbReference type="InterPro" id="IPR013866">
    <property type="entry name" value="Sphingolipid_d4-desaturase_N"/>
</dbReference>
<comment type="caution">
    <text evidence="3">The sequence shown here is derived from an EMBL/GenBank/DDBJ whole genome shotgun (WGS) entry which is preliminary data.</text>
</comment>
<feature type="domain" description="Sphingolipid delta4-desaturase N-terminal" evidence="2">
    <location>
        <begin position="5"/>
        <end position="43"/>
    </location>
</feature>
<dbReference type="OrthoDB" id="200948at2759"/>
<keyword evidence="1" id="KW-0812">Transmembrane</keyword>